<feature type="compositionally biased region" description="Polar residues" evidence="1">
    <location>
        <begin position="514"/>
        <end position="531"/>
    </location>
</feature>
<feature type="compositionally biased region" description="Low complexity" evidence="1">
    <location>
        <begin position="23"/>
        <end position="32"/>
    </location>
</feature>
<accession>A0A8H3IBH5</accession>
<feature type="region of interest" description="Disordered" evidence="1">
    <location>
        <begin position="395"/>
        <end position="416"/>
    </location>
</feature>
<feature type="compositionally biased region" description="Basic and acidic residues" evidence="1">
    <location>
        <begin position="311"/>
        <end position="320"/>
    </location>
</feature>
<feature type="region of interest" description="Disordered" evidence="1">
    <location>
        <begin position="1"/>
        <end position="86"/>
    </location>
</feature>
<reference evidence="2" key="1">
    <citation type="submission" date="2021-03" db="EMBL/GenBank/DDBJ databases">
        <authorList>
            <person name="Tagirdzhanova G."/>
        </authorList>
    </citation>
    <scope>NUCLEOTIDE SEQUENCE</scope>
</reference>
<feature type="region of interest" description="Disordered" evidence="1">
    <location>
        <begin position="258"/>
        <end position="287"/>
    </location>
</feature>
<dbReference type="OrthoDB" id="5288142at2759"/>
<feature type="compositionally biased region" description="Polar residues" evidence="1">
    <location>
        <begin position="818"/>
        <end position="828"/>
    </location>
</feature>
<feature type="compositionally biased region" description="Polar residues" evidence="1">
    <location>
        <begin position="850"/>
        <end position="860"/>
    </location>
</feature>
<evidence type="ECO:0000256" key="1">
    <source>
        <dbReference type="SAM" id="MobiDB-lite"/>
    </source>
</evidence>
<evidence type="ECO:0000313" key="2">
    <source>
        <dbReference type="EMBL" id="CAF9921967.1"/>
    </source>
</evidence>
<dbReference type="Proteomes" id="UP000664534">
    <property type="component" value="Unassembled WGS sequence"/>
</dbReference>
<proteinExistence type="predicted"/>
<feature type="compositionally biased region" description="Basic and acidic residues" evidence="1">
    <location>
        <begin position="402"/>
        <end position="411"/>
    </location>
</feature>
<gene>
    <name evidence="2" type="ORF">IMSHALPRED_005299</name>
</gene>
<feature type="region of interest" description="Disordered" evidence="1">
    <location>
        <begin position="126"/>
        <end position="149"/>
    </location>
</feature>
<comment type="caution">
    <text evidence="2">The sequence shown here is derived from an EMBL/GenBank/DDBJ whole genome shotgun (WGS) entry which is preliminary data.</text>
</comment>
<feature type="region of interest" description="Disordered" evidence="1">
    <location>
        <begin position="299"/>
        <end position="334"/>
    </location>
</feature>
<name>A0A8H3IBH5_9LECA</name>
<protein>
    <submittedName>
        <fullName evidence="2">Uncharacterized protein</fullName>
    </submittedName>
</protein>
<feature type="compositionally biased region" description="Basic and acidic residues" evidence="1">
    <location>
        <begin position="733"/>
        <end position="749"/>
    </location>
</feature>
<sequence>MAYNPILPDMQGQRDTFTKSEHPPSSSSSPFSPSSPFPSSPLQQHHELTSRPASTEFERRSYRSTDAMDRPRTVSREGSVLRHPTPDLQSIQGAYVGNIERLEQSAERLSLSSDIGEELRKMRIEQRNSHSRRSSVLGAHNEEKEPHTPLHRQFSYEYASHASNSIVGTNNLARNGGFSPAAYFASPRSSVRSGSWSHQNSIKGRSLSYGTRLEQVSEPEQEGKPLDSPLSSRLVPLAPQPESPTKALRVVNDGQYNLDSVDIPHTQPDESETADNEQQPRSSSDTYQQAADLFTDFDGVHIAPQSDGPLDLDHTTDRRVSSQPTPIRPVSYMQPTPGQNMVYYPAPVPMMLNLPKRLSKLPADPHRDKRRSELLHNLSTEGRNSAAWLPDVLESANGELPPRPEDSVTHGKEHKRRTMAEMPPQLRATMFFEYPSTHQHVEVKEDSAVATLDSILDASAFAPVSAFTDHPIAGRVGTEVYGKAPVRPRASVVPAEVRDPGQRRSTINLLTKRNSSSNVLENSNKRNSSLMSLGGHFGKRKSSAQQFEDAHEYHEADAADLYGEDAPLQRSDEDVDGLADEETEFHDAREEMLDGEGQVGEPEEVEEYNGAPTTLLAELHLRKLQQKQRGRTAATAFPNGMHSTLLQLDAVAQVQKQSRRQKRTTLAWEDPEAHHIGAGDQDDEDVPLGILFSGRKVDANDKSPFFDEDRPLGLIARRDMEDNEPLSHRRARLRGEDPPPRIADADKRNSMHTLDLPNFSDEKPQTEKDDEEETLAQRIRRLKATNIPTQPRPVSGEFASEVLSQFGALSPAEPATKDQVSIPRTATETPGPDETLGQRRKRLQREANKSRNVSGESNGSAARPAIATRHSMATILSAHPAAGASTMPFNEIKFAPAPKTRNTPWAMNQTRKASMGPMRGLSMASGLGASNAGYPNGVTAPGAGVNGFPNPMMQQPVEAVNPRQNEMIDRWRQSVMH</sequence>
<dbReference type="AlphaFoldDB" id="A0A8H3IBH5"/>
<feature type="compositionally biased region" description="Basic and acidic residues" evidence="1">
    <location>
        <begin position="56"/>
        <end position="75"/>
    </location>
</feature>
<organism evidence="2 3">
    <name type="scientific">Imshaugia aleurites</name>
    <dbReference type="NCBI Taxonomy" id="172621"/>
    <lineage>
        <taxon>Eukaryota</taxon>
        <taxon>Fungi</taxon>
        <taxon>Dikarya</taxon>
        <taxon>Ascomycota</taxon>
        <taxon>Pezizomycotina</taxon>
        <taxon>Lecanoromycetes</taxon>
        <taxon>OSLEUM clade</taxon>
        <taxon>Lecanoromycetidae</taxon>
        <taxon>Lecanorales</taxon>
        <taxon>Lecanorineae</taxon>
        <taxon>Parmeliaceae</taxon>
        <taxon>Imshaugia</taxon>
    </lineage>
</organism>
<feature type="region of interest" description="Disordered" evidence="1">
    <location>
        <begin position="809"/>
        <end position="863"/>
    </location>
</feature>
<feature type="region of interest" description="Disordered" evidence="1">
    <location>
        <begin position="716"/>
        <end position="774"/>
    </location>
</feature>
<feature type="region of interest" description="Disordered" evidence="1">
    <location>
        <begin position="514"/>
        <end position="548"/>
    </location>
</feature>
<feature type="region of interest" description="Disordered" evidence="1">
    <location>
        <begin position="189"/>
        <end position="245"/>
    </location>
</feature>
<feature type="compositionally biased region" description="Polar residues" evidence="1">
    <location>
        <begin position="276"/>
        <end position="287"/>
    </location>
</feature>
<feature type="region of interest" description="Disordered" evidence="1">
    <location>
        <begin position="662"/>
        <end position="684"/>
    </location>
</feature>
<evidence type="ECO:0000313" key="3">
    <source>
        <dbReference type="Proteomes" id="UP000664534"/>
    </source>
</evidence>
<keyword evidence="3" id="KW-1185">Reference proteome</keyword>
<dbReference type="EMBL" id="CAJPDT010000029">
    <property type="protein sequence ID" value="CAF9921967.1"/>
    <property type="molecule type" value="Genomic_DNA"/>
</dbReference>